<dbReference type="PANTHER" id="PTHR38779:SF2">
    <property type="entry name" value="TYPE II SECRETION SYSTEM PROTEIN I-RELATED"/>
    <property type="match status" value="1"/>
</dbReference>
<comment type="similarity">
    <text evidence="2 9">Belongs to the GSP I family.</text>
</comment>
<organism evidence="11 12">
    <name type="scientific">Oceanospirillum multiglobuliferum</name>
    <dbReference type="NCBI Taxonomy" id="64969"/>
    <lineage>
        <taxon>Bacteria</taxon>
        <taxon>Pseudomonadati</taxon>
        <taxon>Pseudomonadota</taxon>
        <taxon>Gammaproteobacteria</taxon>
        <taxon>Oceanospirillales</taxon>
        <taxon>Oceanospirillaceae</taxon>
        <taxon>Oceanospirillum</taxon>
    </lineage>
</organism>
<evidence type="ECO:0000256" key="6">
    <source>
        <dbReference type="ARBA" id="ARBA00022692"/>
    </source>
</evidence>
<dbReference type="GO" id="GO:0015628">
    <property type="term" value="P:protein secretion by the type II secretion system"/>
    <property type="evidence" value="ECO:0007669"/>
    <property type="project" value="UniProtKB-UniRule"/>
</dbReference>
<dbReference type="Pfam" id="PF07963">
    <property type="entry name" value="N_methyl"/>
    <property type="match status" value="1"/>
</dbReference>
<protein>
    <recommendedName>
        <fullName evidence="9">Type II secretion system protein I</fullName>
        <shortName evidence="9">T2SS minor pseudopilin I</shortName>
    </recommendedName>
</protein>
<dbReference type="AlphaFoldDB" id="A0A1T4SBY6"/>
<name>A0A1T4SBY6_9GAMM</name>
<dbReference type="GO" id="GO:0005886">
    <property type="term" value="C:plasma membrane"/>
    <property type="evidence" value="ECO:0007669"/>
    <property type="project" value="UniProtKB-SubCell"/>
</dbReference>
<evidence type="ECO:0000256" key="8">
    <source>
        <dbReference type="ARBA" id="ARBA00023136"/>
    </source>
</evidence>
<evidence type="ECO:0000256" key="3">
    <source>
        <dbReference type="ARBA" id="ARBA00022475"/>
    </source>
</evidence>
<evidence type="ECO:0000313" key="11">
    <source>
        <dbReference type="EMBL" id="OPX55033.1"/>
    </source>
</evidence>
<evidence type="ECO:0000313" key="12">
    <source>
        <dbReference type="Proteomes" id="UP000191418"/>
    </source>
</evidence>
<dbReference type="RefSeq" id="WP_078746435.1">
    <property type="nucleotide sequence ID" value="NZ_FUXG01000028.1"/>
</dbReference>
<keyword evidence="5 9" id="KW-0997">Cell inner membrane</keyword>
<evidence type="ECO:0000256" key="9">
    <source>
        <dbReference type="RuleBase" id="RU368030"/>
    </source>
</evidence>
<evidence type="ECO:0000256" key="7">
    <source>
        <dbReference type="ARBA" id="ARBA00022989"/>
    </source>
</evidence>
<proteinExistence type="inferred from homology"/>
<evidence type="ECO:0000259" key="10">
    <source>
        <dbReference type="Pfam" id="PF02501"/>
    </source>
</evidence>
<dbReference type="NCBIfam" id="TIGR02532">
    <property type="entry name" value="IV_pilin_GFxxxE"/>
    <property type="match status" value="1"/>
</dbReference>
<dbReference type="Gene3D" id="3.30.1300.30">
    <property type="entry name" value="GSPII I/J protein-like"/>
    <property type="match status" value="1"/>
</dbReference>
<gene>
    <name evidence="11" type="ORF">BTE48_11180</name>
</gene>
<accession>A0A1T4SBY6</accession>
<dbReference type="InterPro" id="IPR045584">
    <property type="entry name" value="Pilin-like"/>
</dbReference>
<comment type="PTM">
    <text evidence="9">Cleaved by prepilin peptidase.</text>
</comment>
<evidence type="ECO:0000256" key="5">
    <source>
        <dbReference type="ARBA" id="ARBA00022519"/>
    </source>
</evidence>
<keyword evidence="7 9" id="KW-1133">Transmembrane helix</keyword>
<feature type="domain" description="Type II secretion system protein GspI C-terminal" evidence="10">
    <location>
        <begin position="55"/>
        <end position="138"/>
    </location>
</feature>
<evidence type="ECO:0000256" key="1">
    <source>
        <dbReference type="ARBA" id="ARBA00004377"/>
    </source>
</evidence>
<reference evidence="11 12" key="1">
    <citation type="submission" date="2017-01" db="EMBL/GenBank/DDBJ databases">
        <title>Genome Sequencing of a Marine Spirillum, Oceanospirillum multiglobuliferum ATCC 33336, from Japan.</title>
        <authorList>
            <person name="Carney J.G."/>
            <person name="Trachtenberg A.M."/>
            <person name="Rheaume B.A."/>
            <person name="Linnane J.D."/>
            <person name="Pitts N.L."/>
            <person name="Mykles D.L."/>
            <person name="Maclea K.S."/>
        </authorList>
    </citation>
    <scope>NUCLEOTIDE SEQUENCE [LARGE SCALE GENOMIC DNA]</scope>
    <source>
        <strain evidence="11 12">ATCC 33336</strain>
    </source>
</reference>
<dbReference type="OrthoDB" id="6121517at2"/>
<dbReference type="Pfam" id="PF02501">
    <property type="entry name" value="T2SSI"/>
    <property type="match status" value="1"/>
</dbReference>
<dbReference type="NCBIfam" id="TIGR01707">
    <property type="entry name" value="gspI"/>
    <property type="match status" value="1"/>
</dbReference>
<dbReference type="PROSITE" id="PS00409">
    <property type="entry name" value="PROKAR_NTER_METHYL"/>
    <property type="match status" value="1"/>
</dbReference>
<comment type="subcellular location">
    <subcellularLocation>
        <location evidence="1 9">Cell inner membrane</location>
        <topology evidence="1 9">Single-pass membrane protein</topology>
    </subcellularLocation>
</comment>
<sequence>MNASKPSVLDLSAIRKHSQQGFTLLEVMIALAILAVASAGLVTAAGGYIKQSQRLEDKVFAAWAAENWLNELRLAEKAPEVGEASAQAEMAGRQWLLRAQVSSTSSAQLRRLDIKVYDQSLSPDPNSDSPFSAQLTAFVRSQQ</sequence>
<keyword evidence="12" id="KW-1185">Reference proteome</keyword>
<dbReference type="SUPFAM" id="SSF54523">
    <property type="entry name" value="Pili subunits"/>
    <property type="match status" value="2"/>
</dbReference>
<evidence type="ECO:0000256" key="2">
    <source>
        <dbReference type="ARBA" id="ARBA00008358"/>
    </source>
</evidence>
<dbReference type="InterPro" id="IPR003413">
    <property type="entry name" value="T2SS_GspI_C"/>
</dbReference>
<evidence type="ECO:0000256" key="4">
    <source>
        <dbReference type="ARBA" id="ARBA00022481"/>
    </source>
</evidence>
<keyword evidence="4 9" id="KW-0488">Methylation</keyword>
<keyword evidence="6 9" id="KW-0812">Transmembrane</keyword>
<keyword evidence="8 9" id="KW-0472">Membrane</keyword>
<comment type="function">
    <text evidence="9">Component of the type II secretion system required for the energy-dependent secretion of extracellular factors such as proteases and toxins from the periplasm.</text>
</comment>
<dbReference type="STRING" id="64969.SAMN02745127_02920"/>
<dbReference type="PANTHER" id="PTHR38779">
    <property type="entry name" value="TYPE II SECRETION SYSTEM PROTEIN I-RELATED"/>
    <property type="match status" value="1"/>
</dbReference>
<dbReference type="InterPro" id="IPR012902">
    <property type="entry name" value="N_methyl_site"/>
</dbReference>
<comment type="subunit">
    <text evidence="9">Type II secretion is composed of four main components: the outer membrane complex, the inner membrane complex, the cytoplasmic secretion ATPase and the periplasm-spanning pseudopilus.</text>
</comment>
<dbReference type="EMBL" id="MTSM01000014">
    <property type="protein sequence ID" value="OPX55033.1"/>
    <property type="molecule type" value="Genomic_DNA"/>
</dbReference>
<dbReference type="InterPro" id="IPR010052">
    <property type="entry name" value="T2SS_protein-GspI"/>
</dbReference>
<feature type="transmembrane region" description="Helical" evidence="9">
    <location>
        <begin position="27"/>
        <end position="49"/>
    </location>
</feature>
<dbReference type="GO" id="GO:0015627">
    <property type="term" value="C:type II protein secretion system complex"/>
    <property type="evidence" value="ECO:0007669"/>
    <property type="project" value="UniProtKB-UniRule"/>
</dbReference>
<keyword evidence="3" id="KW-1003">Cell membrane</keyword>
<comment type="caution">
    <text evidence="11">The sequence shown here is derived from an EMBL/GenBank/DDBJ whole genome shotgun (WGS) entry which is preliminary data.</text>
</comment>
<dbReference type="Proteomes" id="UP000191418">
    <property type="component" value="Unassembled WGS sequence"/>
</dbReference>